<sequence>MTQMPTNLKALAPDMGALPSLDQGRPDCGDFGLKIHRDGTWSYYGSPIGRKPLVKLFASVLRKEGDGYWLVTPVERGRIEVEDAPFTAIACERQGENLLFTTNLDELVTAGKDHPIRIEVDPETAEPRPYVMVRAGLEALIVRSVFYDLVAWAEERNGLLGISSGGVFFPLGPCEA</sequence>
<dbReference type="Gene3D" id="3.10.540.10">
    <property type="entry name" value="duf1285 like domain"/>
    <property type="match status" value="1"/>
</dbReference>
<dbReference type="InterPro" id="IPR048342">
    <property type="entry name" value="DUF1285_C"/>
</dbReference>
<feature type="domain" description="DUF1285" evidence="1">
    <location>
        <begin position="26"/>
        <end position="84"/>
    </location>
</feature>
<name>A0ABW5DYF0_9PROT</name>
<dbReference type="Gene3D" id="2.30.270.10">
    <property type="entry name" value="duf1285 protein"/>
    <property type="match status" value="1"/>
</dbReference>
<dbReference type="EMBL" id="JBHUIP010000014">
    <property type="protein sequence ID" value="MFD2264824.1"/>
    <property type="molecule type" value="Genomic_DNA"/>
</dbReference>
<comment type="caution">
    <text evidence="3">The sequence shown here is derived from an EMBL/GenBank/DDBJ whole genome shotgun (WGS) entry which is preliminary data.</text>
</comment>
<evidence type="ECO:0000313" key="3">
    <source>
        <dbReference type="EMBL" id="MFD2264824.1"/>
    </source>
</evidence>
<dbReference type="Pfam" id="PF21028">
    <property type="entry name" value="DUF1285_C"/>
    <property type="match status" value="1"/>
</dbReference>
<evidence type="ECO:0000259" key="2">
    <source>
        <dbReference type="Pfam" id="PF21028"/>
    </source>
</evidence>
<dbReference type="RefSeq" id="WP_379877958.1">
    <property type="nucleotide sequence ID" value="NZ_JBHUIP010000014.1"/>
</dbReference>
<proteinExistence type="predicted"/>
<dbReference type="Proteomes" id="UP001597295">
    <property type="component" value="Unassembled WGS sequence"/>
</dbReference>
<dbReference type="InterPro" id="IPR048341">
    <property type="entry name" value="DUF1285_N"/>
</dbReference>
<dbReference type="InterPro" id="IPR023361">
    <property type="entry name" value="DUF1285_beta_roll_sf"/>
</dbReference>
<accession>A0ABW5DYF0</accession>
<gene>
    <name evidence="3" type="ORF">ACFSM5_18100</name>
</gene>
<evidence type="ECO:0000313" key="4">
    <source>
        <dbReference type="Proteomes" id="UP001597295"/>
    </source>
</evidence>
<organism evidence="3 4">
    <name type="scientific">Lacibacterium aquatile</name>
    <dbReference type="NCBI Taxonomy" id="1168082"/>
    <lineage>
        <taxon>Bacteria</taxon>
        <taxon>Pseudomonadati</taxon>
        <taxon>Pseudomonadota</taxon>
        <taxon>Alphaproteobacteria</taxon>
        <taxon>Rhodospirillales</taxon>
        <taxon>Rhodospirillaceae</taxon>
    </lineage>
</organism>
<keyword evidence="4" id="KW-1185">Reference proteome</keyword>
<dbReference type="PIRSF" id="PIRSF029557">
    <property type="entry name" value="UCP029557"/>
    <property type="match status" value="1"/>
</dbReference>
<reference evidence="4" key="1">
    <citation type="journal article" date="2019" name="Int. J. Syst. Evol. Microbiol.">
        <title>The Global Catalogue of Microorganisms (GCM) 10K type strain sequencing project: providing services to taxonomists for standard genome sequencing and annotation.</title>
        <authorList>
            <consortium name="The Broad Institute Genomics Platform"/>
            <consortium name="The Broad Institute Genome Sequencing Center for Infectious Disease"/>
            <person name="Wu L."/>
            <person name="Ma J."/>
        </authorList>
    </citation>
    <scope>NUCLEOTIDE SEQUENCE [LARGE SCALE GENOMIC DNA]</scope>
    <source>
        <strain evidence="4">CGMCC 1.19062</strain>
    </source>
</reference>
<evidence type="ECO:0000259" key="1">
    <source>
        <dbReference type="Pfam" id="PF06938"/>
    </source>
</evidence>
<feature type="domain" description="DUF1285" evidence="2">
    <location>
        <begin position="85"/>
        <end position="171"/>
    </location>
</feature>
<dbReference type="Pfam" id="PF06938">
    <property type="entry name" value="DUF1285_N"/>
    <property type="match status" value="1"/>
</dbReference>
<protein>
    <submittedName>
        <fullName evidence="3">DUF1285 domain-containing protein</fullName>
    </submittedName>
</protein>
<dbReference type="InterPro" id="IPR010707">
    <property type="entry name" value="DUF1285"/>
</dbReference>